<dbReference type="SMART" id="SM00342">
    <property type="entry name" value="HTH_ARAC"/>
    <property type="match status" value="1"/>
</dbReference>
<dbReference type="Pfam" id="PF12833">
    <property type="entry name" value="HTH_18"/>
    <property type="match status" value="1"/>
</dbReference>
<dbReference type="Proteomes" id="UP000321046">
    <property type="component" value="Unassembled WGS sequence"/>
</dbReference>
<dbReference type="PANTHER" id="PTHR46796:SF2">
    <property type="entry name" value="TRANSCRIPTIONAL REGULATORY PROTEIN"/>
    <property type="match status" value="1"/>
</dbReference>
<dbReference type="OrthoDB" id="112032at2"/>
<dbReference type="AlphaFoldDB" id="A0A5C6XR25"/>
<dbReference type="InterPro" id="IPR050204">
    <property type="entry name" value="AraC_XylS_family_regulators"/>
</dbReference>
<dbReference type="GO" id="GO:0003700">
    <property type="term" value="F:DNA-binding transcription factor activity"/>
    <property type="evidence" value="ECO:0007669"/>
    <property type="project" value="InterPro"/>
</dbReference>
<keyword evidence="3" id="KW-0804">Transcription</keyword>
<evidence type="ECO:0000259" key="4">
    <source>
        <dbReference type="PROSITE" id="PS01124"/>
    </source>
</evidence>
<organism evidence="5 6">
    <name type="scientific">Lujinxingia vulgaris</name>
    <dbReference type="NCBI Taxonomy" id="2600176"/>
    <lineage>
        <taxon>Bacteria</taxon>
        <taxon>Deltaproteobacteria</taxon>
        <taxon>Bradymonadales</taxon>
        <taxon>Lujinxingiaceae</taxon>
        <taxon>Lujinxingia</taxon>
    </lineage>
</organism>
<dbReference type="RefSeq" id="WP_146973216.1">
    <property type="nucleotide sequence ID" value="NZ_VOSL01000020.1"/>
</dbReference>
<evidence type="ECO:0000313" key="6">
    <source>
        <dbReference type="Proteomes" id="UP000321046"/>
    </source>
</evidence>
<dbReference type="Gene3D" id="1.10.10.60">
    <property type="entry name" value="Homeodomain-like"/>
    <property type="match status" value="1"/>
</dbReference>
<dbReference type="SUPFAM" id="SSF46689">
    <property type="entry name" value="Homeodomain-like"/>
    <property type="match status" value="1"/>
</dbReference>
<dbReference type="PROSITE" id="PS01124">
    <property type="entry name" value="HTH_ARAC_FAMILY_2"/>
    <property type="match status" value="1"/>
</dbReference>
<gene>
    <name evidence="5" type="ORF">FRC96_04540</name>
</gene>
<proteinExistence type="predicted"/>
<evidence type="ECO:0000256" key="1">
    <source>
        <dbReference type="ARBA" id="ARBA00023015"/>
    </source>
</evidence>
<name>A0A5C6XR25_9DELT</name>
<dbReference type="PANTHER" id="PTHR46796">
    <property type="entry name" value="HTH-TYPE TRANSCRIPTIONAL ACTIVATOR RHAS-RELATED"/>
    <property type="match status" value="1"/>
</dbReference>
<accession>A0A5C6XR25</accession>
<reference evidence="5 6" key="1">
    <citation type="submission" date="2019-08" db="EMBL/GenBank/DDBJ databases">
        <title>Bradymonadales sp. TMQ2.</title>
        <authorList>
            <person name="Liang Q."/>
        </authorList>
    </citation>
    <scope>NUCLEOTIDE SEQUENCE [LARGE SCALE GENOMIC DNA]</scope>
    <source>
        <strain evidence="5 6">TMQ2</strain>
    </source>
</reference>
<feature type="domain" description="HTH araC/xylS-type" evidence="4">
    <location>
        <begin position="105"/>
        <end position="217"/>
    </location>
</feature>
<keyword evidence="2" id="KW-0238">DNA-binding</keyword>
<comment type="caution">
    <text evidence="5">The sequence shown here is derived from an EMBL/GenBank/DDBJ whole genome shotgun (WGS) entry which is preliminary data.</text>
</comment>
<evidence type="ECO:0000313" key="5">
    <source>
        <dbReference type="EMBL" id="TXD41259.1"/>
    </source>
</evidence>
<dbReference type="EMBL" id="VOSL01000020">
    <property type="protein sequence ID" value="TXD41259.1"/>
    <property type="molecule type" value="Genomic_DNA"/>
</dbReference>
<dbReference type="GO" id="GO:0043565">
    <property type="term" value="F:sequence-specific DNA binding"/>
    <property type="evidence" value="ECO:0007669"/>
    <property type="project" value="InterPro"/>
</dbReference>
<sequence>MTAPLVAECWSGLQGLDPSPVLPDGCRDLILRVPPDAAPILHLSPLDTTAREVQTAPGTHWLGLRLYAGTTARDGRAIDAAKLLEGPDSRALINKIHQHPDEAEALLRELISAHLASPPPVFLDYLAALSSTENAATFPRQLGVSDRTLRRHITRATGASPSFWRQISRIRRCARQIARTELPLADIALDCAFSDQAHMQREVRRWFGTTPAQIRAQAPTYALRLREPERGL</sequence>
<dbReference type="InterPro" id="IPR009057">
    <property type="entry name" value="Homeodomain-like_sf"/>
</dbReference>
<keyword evidence="1" id="KW-0805">Transcription regulation</keyword>
<evidence type="ECO:0000256" key="2">
    <source>
        <dbReference type="ARBA" id="ARBA00023125"/>
    </source>
</evidence>
<evidence type="ECO:0000256" key="3">
    <source>
        <dbReference type="ARBA" id="ARBA00023163"/>
    </source>
</evidence>
<dbReference type="InterPro" id="IPR018060">
    <property type="entry name" value="HTH_AraC"/>
</dbReference>
<protein>
    <submittedName>
        <fullName evidence="5">Helix-turn-helix transcriptional regulator</fullName>
    </submittedName>
</protein>